<dbReference type="EMBL" id="SJOI01000001">
    <property type="protein sequence ID" value="TCL02790.1"/>
    <property type="molecule type" value="Genomic_DNA"/>
</dbReference>
<sequence>MLHLMYLYKPTLRARRDLTAFWQWVSDRDKWFYGRLSMAQNKRWYIRTVGEDDYCLEHYVSFADSEALGEYCKSVVELCEGPEWSNRYIEQQDWWDIMDYRLLTDAPLPVN</sequence>
<name>A0A4R1NFB7_9GAMM</name>
<evidence type="ECO:0000313" key="2">
    <source>
        <dbReference type="Proteomes" id="UP000294555"/>
    </source>
</evidence>
<evidence type="ECO:0008006" key="3">
    <source>
        <dbReference type="Google" id="ProtNLM"/>
    </source>
</evidence>
<keyword evidence="2" id="KW-1185">Reference proteome</keyword>
<dbReference type="AlphaFoldDB" id="A0A4R1NFB7"/>
<dbReference type="RefSeq" id="WP_132921717.1">
    <property type="nucleotide sequence ID" value="NZ_SJOI01000001.1"/>
</dbReference>
<evidence type="ECO:0000313" key="1">
    <source>
        <dbReference type="EMBL" id="TCL02790.1"/>
    </source>
</evidence>
<organism evidence="1 2">
    <name type="scientific">Sodalis ligni</name>
    <dbReference type="NCBI Taxonomy" id="2697027"/>
    <lineage>
        <taxon>Bacteria</taxon>
        <taxon>Pseudomonadati</taxon>
        <taxon>Pseudomonadota</taxon>
        <taxon>Gammaproteobacteria</taxon>
        <taxon>Enterobacterales</taxon>
        <taxon>Bruguierivoracaceae</taxon>
        <taxon>Sodalis</taxon>
    </lineage>
</organism>
<accession>A0A4R1NFB7</accession>
<protein>
    <recommendedName>
        <fullName evidence="3">NIPSNAP protein</fullName>
    </recommendedName>
</protein>
<dbReference type="OrthoDB" id="4350884at2"/>
<gene>
    <name evidence="1" type="ORF">EZJ58_0824</name>
</gene>
<comment type="caution">
    <text evidence="1">The sequence shown here is derived from an EMBL/GenBank/DDBJ whole genome shotgun (WGS) entry which is preliminary data.</text>
</comment>
<proteinExistence type="predicted"/>
<dbReference type="Proteomes" id="UP000294555">
    <property type="component" value="Unassembled WGS sequence"/>
</dbReference>
<reference evidence="1 2" key="1">
    <citation type="submission" date="2019-02" db="EMBL/GenBank/DDBJ databases">
        <title>Investigation of anaerobic lignin degradation for improved lignocellulosic biofuels.</title>
        <authorList>
            <person name="Deangelis K."/>
        </authorList>
    </citation>
    <scope>NUCLEOTIDE SEQUENCE [LARGE SCALE GENOMIC DNA]</scope>
    <source>
        <strain evidence="1 2">159R</strain>
    </source>
</reference>